<organism evidence="2 3">
    <name type="scientific">Elsinoe australis</name>
    <dbReference type="NCBI Taxonomy" id="40998"/>
    <lineage>
        <taxon>Eukaryota</taxon>
        <taxon>Fungi</taxon>
        <taxon>Dikarya</taxon>
        <taxon>Ascomycota</taxon>
        <taxon>Pezizomycotina</taxon>
        <taxon>Dothideomycetes</taxon>
        <taxon>Dothideomycetidae</taxon>
        <taxon>Myriangiales</taxon>
        <taxon>Elsinoaceae</taxon>
        <taxon>Elsinoe</taxon>
    </lineage>
</organism>
<evidence type="ECO:0000313" key="2">
    <source>
        <dbReference type="EMBL" id="TKX19353.1"/>
    </source>
</evidence>
<dbReference type="EMBL" id="PTQR01000116">
    <property type="protein sequence ID" value="TKX19353.1"/>
    <property type="molecule type" value="Genomic_DNA"/>
</dbReference>
<sequence length="187" mass="21339">MIEAQARDQRILEYRQTRREAKQQEKAQQRREKHARAAERRVEQAARREQRAFDTNRFWTAWTHELSNLERRRPAQSDAESHADGVTDVPTTNDANSTTAAAEPASLRHRLRKHTQTVHSPGTLAGGIRAVVHDLDGVSEDAEVGFEEWGEELFGHVYTLFREGMDRLGTFVERGGGGVFMFTRAEL</sequence>
<feature type="compositionally biased region" description="Basic and acidic residues" evidence="1">
    <location>
        <begin position="70"/>
        <end position="85"/>
    </location>
</feature>
<reference evidence="2 3" key="1">
    <citation type="submission" date="2018-02" db="EMBL/GenBank/DDBJ databases">
        <title>Draft genome sequences of Elsinoe sp., causing black scab on jojoba.</title>
        <authorList>
            <person name="Stodart B."/>
            <person name="Jeffress S."/>
            <person name="Ash G."/>
            <person name="Arun Chinnappa K."/>
        </authorList>
    </citation>
    <scope>NUCLEOTIDE SEQUENCE [LARGE SCALE GENOMIC DNA]</scope>
    <source>
        <strain evidence="2 3">Hillstone_2</strain>
    </source>
</reference>
<name>A0A4U7AMP6_9PEZI</name>
<accession>A0A4U7AMP6</accession>
<dbReference type="Proteomes" id="UP000308133">
    <property type="component" value="Unassembled WGS sequence"/>
</dbReference>
<proteinExistence type="predicted"/>
<evidence type="ECO:0000313" key="3">
    <source>
        <dbReference type="Proteomes" id="UP000308133"/>
    </source>
</evidence>
<feature type="region of interest" description="Disordered" evidence="1">
    <location>
        <begin position="70"/>
        <end position="105"/>
    </location>
</feature>
<gene>
    <name evidence="2" type="ORF">C1H76_8539</name>
</gene>
<feature type="region of interest" description="Disordered" evidence="1">
    <location>
        <begin position="1"/>
        <end position="48"/>
    </location>
</feature>
<comment type="caution">
    <text evidence="2">The sequence shown here is derived from an EMBL/GenBank/DDBJ whole genome shotgun (WGS) entry which is preliminary data.</text>
</comment>
<evidence type="ECO:0000256" key="1">
    <source>
        <dbReference type="SAM" id="MobiDB-lite"/>
    </source>
</evidence>
<protein>
    <submittedName>
        <fullName evidence="2">Uncharacterized protein</fullName>
    </submittedName>
</protein>
<dbReference type="AlphaFoldDB" id="A0A4U7AMP6"/>
<feature type="compositionally biased region" description="Low complexity" evidence="1">
    <location>
        <begin position="91"/>
        <end position="102"/>
    </location>
</feature>